<feature type="non-terminal residue" evidence="1">
    <location>
        <position position="33"/>
    </location>
</feature>
<protein>
    <submittedName>
        <fullName evidence="1">F-box protein</fullName>
    </submittedName>
</protein>
<dbReference type="EMBL" id="LXQA010121841">
    <property type="protein sequence ID" value="MCI20819.1"/>
    <property type="molecule type" value="Genomic_DNA"/>
</dbReference>
<sequence>MAVVADWSELPKDILNLISERIDNEFDLIRFRS</sequence>
<evidence type="ECO:0000313" key="2">
    <source>
        <dbReference type="Proteomes" id="UP000265520"/>
    </source>
</evidence>
<evidence type="ECO:0000313" key="1">
    <source>
        <dbReference type="EMBL" id="MCI20819.1"/>
    </source>
</evidence>
<accession>A0A392QAB7</accession>
<proteinExistence type="predicted"/>
<dbReference type="AlphaFoldDB" id="A0A392QAB7"/>
<keyword evidence="2" id="KW-1185">Reference proteome</keyword>
<organism evidence="1 2">
    <name type="scientific">Trifolium medium</name>
    <dbReference type="NCBI Taxonomy" id="97028"/>
    <lineage>
        <taxon>Eukaryota</taxon>
        <taxon>Viridiplantae</taxon>
        <taxon>Streptophyta</taxon>
        <taxon>Embryophyta</taxon>
        <taxon>Tracheophyta</taxon>
        <taxon>Spermatophyta</taxon>
        <taxon>Magnoliopsida</taxon>
        <taxon>eudicotyledons</taxon>
        <taxon>Gunneridae</taxon>
        <taxon>Pentapetalae</taxon>
        <taxon>rosids</taxon>
        <taxon>fabids</taxon>
        <taxon>Fabales</taxon>
        <taxon>Fabaceae</taxon>
        <taxon>Papilionoideae</taxon>
        <taxon>50 kb inversion clade</taxon>
        <taxon>NPAAA clade</taxon>
        <taxon>Hologalegina</taxon>
        <taxon>IRL clade</taxon>
        <taxon>Trifolieae</taxon>
        <taxon>Trifolium</taxon>
    </lineage>
</organism>
<reference evidence="1 2" key="1">
    <citation type="journal article" date="2018" name="Front. Plant Sci.">
        <title>Red Clover (Trifolium pratense) and Zigzag Clover (T. medium) - A Picture of Genomic Similarities and Differences.</title>
        <authorList>
            <person name="Dluhosova J."/>
            <person name="Istvanek J."/>
            <person name="Nedelnik J."/>
            <person name="Repkova J."/>
        </authorList>
    </citation>
    <scope>NUCLEOTIDE SEQUENCE [LARGE SCALE GENOMIC DNA]</scope>
    <source>
        <strain evidence="2">cv. 10/8</strain>
        <tissue evidence="1">Leaf</tissue>
    </source>
</reference>
<comment type="caution">
    <text evidence="1">The sequence shown here is derived from an EMBL/GenBank/DDBJ whole genome shotgun (WGS) entry which is preliminary data.</text>
</comment>
<dbReference type="Proteomes" id="UP000265520">
    <property type="component" value="Unassembled WGS sequence"/>
</dbReference>
<name>A0A392QAB7_9FABA</name>